<dbReference type="PANTHER" id="PTHR35041:SF4">
    <property type="entry name" value="MEDIATOR OF RNA POLYMERASE II TRANSCRIPTION SUBUNIT 1"/>
    <property type="match status" value="1"/>
</dbReference>
<feature type="region of interest" description="Disordered" evidence="8">
    <location>
        <begin position="1"/>
        <end position="78"/>
    </location>
</feature>
<keyword evidence="11" id="KW-1185">Reference proteome</keyword>
<keyword evidence="6 7" id="KW-0539">Nucleus</keyword>
<dbReference type="AlphaFoldDB" id="A0AAE0MBL2"/>
<organism evidence="10 11">
    <name type="scientific">Apodospora peruviana</name>
    <dbReference type="NCBI Taxonomy" id="516989"/>
    <lineage>
        <taxon>Eukaryota</taxon>
        <taxon>Fungi</taxon>
        <taxon>Dikarya</taxon>
        <taxon>Ascomycota</taxon>
        <taxon>Pezizomycotina</taxon>
        <taxon>Sordariomycetes</taxon>
        <taxon>Sordariomycetidae</taxon>
        <taxon>Sordariales</taxon>
        <taxon>Lasiosphaeriaceae</taxon>
        <taxon>Apodospora</taxon>
    </lineage>
</organism>
<evidence type="ECO:0000256" key="8">
    <source>
        <dbReference type="SAM" id="MobiDB-lite"/>
    </source>
</evidence>
<comment type="similarity">
    <text evidence="2 7">Belongs to the Mediator complex subunit 1 family.</text>
</comment>
<evidence type="ECO:0000256" key="5">
    <source>
        <dbReference type="ARBA" id="ARBA00023163"/>
    </source>
</evidence>
<evidence type="ECO:0000256" key="6">
    <source>
        <dbReference type="ARBA" id="ARBA00023242"/>
    </source>
</evidence>
<evidence type="ECO:0000313" key="11">
    <source>
        <dbReference type="Proteomes" id="UP001283341"/>
    </source>
</evidence>
<feature type="compositionally biased region" description="Polar residues" evidence="8">
    <location>
        <begin position="590"/>
        <end position="599"/>
    </location>
</feature>
<protein>
    <recommendedName>
        <fullName evidence="7">Mediator of RNA polymerase II transcription subunit 1</fullName>
    </recommendedName>
    <alternativeName>
        <fullName evidence="7">Mediator complex subunit 1</fullName>
    </alternativeName>
</protein>
<evidence type="ECO:0000256" key="3">
    <source>
        <dbReference type="ARBA" id="ARBA00023015"/>
    </source>
</evidence>
<dbReference type="GO" id="GO:0003712">
    <property type="term" value="F:transcription coregulator activity"/>
    <property type="evidence" value="ECO:0007669"/>
    <property type="project" value="InterPro"/>
</dbReference>
<reference evidence="10" key="2">
    <citation type="submission" date="2023-06" db="EMBL/GenBank/DDBJ databases">
        <authorList>
            <consortium name="Lawrence Berkeley National Laboratory"/>
            <person name="Haridas S."/>
            <person name="Hensen N."/>
            <person name="Bonometti L."/>
            <person name="Westerberg I."/>
            <person name="Brannstrom I.O."/>
            <person name="Guillou S."/>
            <person name="Cros-Aarteil S."/>
            <person name="Calhoun S."/>
            <person name="Kuo A."/>
            <person name="Mondo S."/>
            <person name="Pangilinan J."/>
            <person name="Riley R."/>
            <person name="Labutti K."/>
            <person name="Andreopoulos B."/>
            <person name="Lipzen A."/>
            <person name="Chen C."/>
            <person name="Yanf M."/>
            <person name="Daum C."/>
            <person name="Ng V."/>
            <person name="Clum A."/>
            <person name="Steindorff A."/>
            <person name="Ohm R."/>
            <person name="Martin F."/>
            <person name="Silar P."/>
            <person name="Natvig D."/>
            <person name="Lalanne C."/>
            <person name="Gautier V."/>
            <person name="Ament-Velasquez S.L."/>
            <person name="Kruys A."/>
            <person name="Hutchinson M.I."/>
            <person name="Powell A.J."/>
            <person name="Barry K."/>
            <person name="Miller A.N."/>
            <person name="Grigoriev I.V."/>
            <person name="Debuchy R."/>
            <person name="Gladieux P."/>
            <person name="Thoren M.H."/>
            <person name="Johannesson H."/>
        </authorList>
    </citation>
    <scope>NUCLEOTIDE SEQUENCE</scope>
    <source>
        <strain evidence="10">CBS 118394</strain>
    </source>
</reference>
<evidence type="ECO:0000259" key="9">
    <source>
        <dbReference type="Pfam" id="PF10744"/>
    </source>
</evidence>
<dbReference type="Pfam" id="PF10744">
    <property type="entry name" value="Med1"/>
    <property type="match status" value="1"/>
</dbReference>
<reference evidence="10" key="1">
    <citation type="journal article" date="2023" name="Mol. Phylogenet. Evol.">
        <title>Genome-scale phylogeny and comparative genomics of the fungal order Sordariales.</title>
        <authorList>
            <person name="Hensen N."/>
            <person name="Bonometti L."/>
            <person name="Westerberg I."/>
            <person name="Brannstrom I.O."/>
            <person name="Guillou S."/>
            <person name="Cros-Aarteil S."/>
            <person name="Calhoun S."/>
            <person name="Haridas S."/>
            <person name="Kuo A."/>
            <person name="Mondo S."/>
            <person name="Pangilinan J."/>
            <person name="Riley R."/>
            <person name="LaButti K."/>
            <person name="Andreopoulos B."/>
            <person name="Lipzen A."/>
            <person name="Chen C."/>
            <person name="Yan M."/>
            <person name="Daum C."/>
            <person name="Ng V."/>
            <person name="Clum A."/>
            <person name="Steindorff A."/>
            <person name="Ohm R.A."/>
            <person name="Martin F."/>
            <person name="Silar P."/>
            <person name="Natvig D.O."/>
            <person name="Lalanne C."/>
            <person name="Gautier V."/>
            <person name="Ament-Velasquez S.L."/>
            <person name="Kruys A."/>
            <person name="Hutchinson M.I."/>
            <person name="Powell A.J."/>
            <person name="Barry K."/>
            <person name="Miller A.N."/>
            <person name="Grigoriev I.V."/>
            <person name="Debuchy R."/>
            <person name="Gladieux P."/>
            <person name="Hiltunen Thoren M."/>
            <person name="Johannesson H."/>
        </authorList>
    </citation>
    <scope>NUCLEOTIDE SEQUENCE</scope>
    <source>
        <strain evidence="10">CBS 118394</strain>
    </source>
</reference>
<name>A0AAE0MBL2_9PEZI</name>
<comment type="function">
    <text evidence="7">Component of the Mediator complex, a coactivator involved in the regulated transcription of nearly all RNA polymerase II-dependent genes. Mediator functions as a bridge to convey information from gene-specific regulatory proteins to the basal RNA polymerase II transcription machinery. Mediator is recruited to promoters by direct interactions with regulatory proteins and serves as a scaffold for the assembly of a functional preinitiation complex with RNA polymerase II and the general transcription factors.</text>
</comment>
<evidence type="ECO:0000256" key="4">
    <source>
        <dbReference type="ARBA" id="ARBA00023159"/>
    </source>
</evidence>
<keyword evidence="5 7" id="KW-0804">Transcription</keyword>
<evidence type="ECO:0000313" key="10">
    <source>
        <dbReference type="EMBL" id="KAK3326447.1"/>
    </source>
</evidence>
<feature type="compositionally biased region" description="Polar residues" evidence="8">
    <location>
        <begin position="13"/>
        <end position="27"/>
    </location>
</feature>
<dbReference type="Proteomes" id="UP001283341">
    <property type="component" value="Unassembled WGS sequence"/>
</dbReference>
<sequence>MATPTATAMKHALSQQGRTPSQSQSQHGAAATPPVSTPFSAAHAAFSPRGPRSSPQQVKKSPATATTATMMGHPSNAPISFDSPSAAALFGALQLGGAMDLGIQGLGGLSSDRSTEGEFSKRLDNVIAILSQNKGLVSEAGLERLAKRLGLDCLWEGVEPNRTLIVAGAALELLVVFSNNIVESVSLAFPESADIVNKHAEEAGKILLDDLKLGPNQSPLTKRLDNFAANFERLAMLDKLSVNPGLNLYEAVAGIHESLARLHQWELQKLREDLALTGKSDAYLQNLVLCTRSGHPAMNARHRVGLGIDYWKEKRLVPPTDARWIAQMANTEKIWTLLIGCSPLQDIAFGPVRISDKWIAADIEKMQTLPGELHHSGGGPILDWLEPDNTLMPLSDQDKANAAAGGDLMNPGGPMLGPRLPEVTFHATFDPPLVVSSLIWNHIGQLGCGLPAIGADQMRSYDNILFPTPPGYVLQPSEPRIITCSKKVEFTPRGPTQRWSLKSHANTLYIQKAIYGYTLTELTFSHPRQLVSMLPYLRQYAFLSTLLENSFQEKPGPSSVPDGSKPSTISTRTTTSRDEFARFMAESAETDQQAPQPLQQREDKNEKEEEPLKVDVTLFLSPVPRLHIVFPFKEGVTGNVVLEIRENGQVHIEAQNVLDEGNAFYLDGRPRRVEDLGKILETIEDIGKWCEFLRSRWAYLPSP</sequence>
<dbReference type="EMBL" id="JAUEDM010000002">
    <property type="protein sequence ID" value="KAK3326447.1"/>
    <property type="molecule type" value="Genomic_DNA"/>
</dbReference>
<feature type="domain" description="Mediator complex subunit Med1" evidence="9">
    <location>
        <begin position="124"/>
        <end position="552"/>
    </location>
</feature>
<comment type="subcellular location">
    <subcellularLocation>
        <location evidence="1 7">Nucleus</location>
    </subcellularLocation>
</comment>
<dbReference type="GO" id="GO:0016592">
    <property type="term" value="C:mediator complex"/>
    <property type="evidence" value="ECO:0007669"/>
    <property type="project" value="InterPro"/>
</dbReference>
<proteinExistence type="inferred from homology"/>
<dbReference type="PANTHER" id="PTHR35041">
    <property type="entry name" value="MEDIATOR OF RNA POLYMERASE II TRANSCRIPTION SUBUNIT 1"/>
    <property type="match status" value="1"/>
</dbReference>
<accession>A0AAE0MBL2</accession>
<feature type="compositionally biased region" description="Polar residues" evidence="8">
    <location>
        <begin position="53"/>
        <end position="69"/>
    </location>
</feature>
<gene>
    <name evidence="10" type="ORF">B0H66DRAFT_493322</name>
</gene>
<comment type="caution">
    <text evidence="10">The sequence shown here is derived from an EMBL/GenBank/DDBJ whole genome shotgun (WGS) entry which is preliminary data.</text>
</comment>
<feature type="compositionally biased region" description="Basic and acidic residues" evidence="8">
    <location>
        <begin position="600"/>
        <end position="610"/>
    </location>
</feature>
<evidence type="ECO:0000256" key="2">
    <source>
        <dbReference type="ARBA" id="ARBA00006210"/>
    </source>
</evidence>
<evidence type="ECO:0000256" key="1">
    <source>
        <dbReference type="ARBA" id="ARBA00004123"/>
    </source>
</evidence>
<dbReference type="InterPro" id="IPR019680">
    <property type="entry name" value="Mediator_Med1"/>
</dbReference>
<keyword evidence="4 7" id="KW-0010">Activator</keyword>
<keyword evidence="3 7" id="KW-0805">Transcription regulation</keyword>
<feature type="region of interest" description="Disordered" evidence="8">
    <location>
        <begin position="553"/>
        <end position="610"/>
    </location>
</feature>
<dbReference type="GO" id="GO:0045944">
    <property type="term" value="P:positive regulation of transcription by RNA polymerase II"/>
    <property type="evidence" value="ECO:0007669"/>
    <property type="project" value="UniProtKB-ARBA"/>
</dbReference>
<evidence type="ECO:0000256" key="7">
    <source>
        <dbReference type="RuleBase" id="RU364059"/>
    </source>
</evidence>